<dbReference type="InterPro" id="IPR020849">
    <property type="entry name" value="Small_GTPase_Ras-type"/>
</dbReference>
<dbReference type="Pfam" id="PF00071">
    <property type="entry name" value="Ras"/>
    <property type="match status" value="1"/>
</dbReference>
<protein>
    <submittedName>
        <fullName evidence="5">GTP-binding protein rhb1</fullName>
    </submittedName>
</protein>
<comment type="caution">
    <text evidence="5">The sequence shown here is derived from an EMBL/GenBank/DDBJ whole genome shotgun (WGS) entry which is preliminary data.</text>
</comment>
<sequence>MLGSIHDKILDATGVESIPMVLVGSKNDLSTQRQVSEKEATALSKTFKCSYVECSAKNKTNIDKIFQMAVSDLDKFNNPSAETGDDQQKAATCTLM</sequence>
<accession>A0A1R1PPN0</accession>
<dbReference type="InterPro" id="IPR027417">
    <property type="entry name" value="P-loop_NTPase"/>
</dbReference>
<dbReference type="PRINTS" id="PR00449">
    <property type="entry name" value="RASTRNSFRMNG"/>
</dbReference>
<dbReference type="Gene3D" id="3.40.50.300">
    <property type="entry name" value="P-loop containing nucleotide triphosphate hydrolases"/>
    <property type="match status" value="1"/>
</dbReference>
<proteinExistence type="predicted"/>
<reference evidence="5" key="2">
    <citation type="submission" date="2017-01" db="EMBL/GenBank/DDBJ databases">
        <authorList>
            <person name="Mah S.A."/>
            <person name="Swanson W.J."/>
            <person name="Moy G.W."/>
            <person name="Vacquier V.D."/>
        </authorList>
    </citation>
    <scope>NUCLEOTIDE SEQUENCE [LARGE SCALE GENOMIC DNA]</scope>
    <source>
        <strain evidence="5">COL-18-3</strain>
    </source>
</reference>
<dbReference type="SUPFAM" id="SSF52540">
    <property type="entry name" value="P-loop containing nucleoside triphosphate hydrolases"/>
    <property type="match status" value="1"/>
</dbReference>
<dbReference type="SMART" id="SM00173">
    <property type="entry name" value="RAS"/>
    <property type="match status" value="1"/>
</dbReference>
<keyword evidence="6" id="KW-1185">Reference proteome</keyword>
<dbReference type="GO" id="GO:0005525">
    <property type="term" value="F:GTP binding"/>
    <property type="evidence" value="ECO:0007669"/>
    <property type="project" value="UniProtKB-KW"/>
</dbReference>
<dbReference type="Proteomes" id="UP000188320">
    <property type="component" value="Unassembled WGS sequence"/>
</dbReference>
<dbReference type="PROSITE" id="PS51419">
    <property type="entry name" value="RAB"/>
    <property type="match status" value="1"/>
</dbReference>
<organism evidence="5 6">
    <name type="scientific">Zancudomyces culisetae</name>
    <name type="common">Gut fungus</name>
    <name type="synonym">Smittium culisetae</name>
    <dbReference type="NCBI Taxonomy" id="1213189"/>
    <lineage>
        <taxon>Eukaryota</taxon>
        <taxon>Fungi</taxon>
        <taxon>Fungi incertae sedis</taxon>
        <taxon>Zoopagomycota</taxon>
        <taxon>Kickxellomycotina</taxon>
        <taxon>Harpellomycetes</taxon>
        <taxon>Harpellales</taxon>
        <taxon>Legeriomycetaceae</taxon>
        <taxon>Zancudomyces</taxon>
    </lineage>
</organism>
<dbReference type="PROSITE" id="PS51421">
    <property type="entry name" value="RAS"/>
    <property type="match status" value="1"/>
</dbReference>
<keyword evidence="1" id="KW-0547">Nucleotide-binding</keyword>
<name>A0A1R1PPN0_ZANCU</name>
<dbReference type="GO" id="GO:0003924">
    <property type="term" value="F:GTPase activity"/>
    <property type="evidence" value="ECO:0007669"/>
    <property type="project" value="InterPro"/>
</dbReference>
<reference evidence="6" key="1">
    <citation type="submission" date="2017-01" db="EMBL/GenBank/DDBJ databases">
        <authorList>
            <person name="Wang Y."/>
            <person name="White M."/>
            <person name="Kvist S."/>
            <person name="Moncalvo J.-M."/>
        </authorList>
    </citation>
    <scope>NUCLEOTIDE SEQUENCE [LARGE SCALE GENOMIC DNA]</scope>
    <source>
        <strain evidence="6">COL-18-3</strain>
    </source>
</reference>
<dbReference type="SMART" id="SM00175">
    <property type="entry name" value="RAB"/>
    <property type="match status" value="1"/>
</dbReference>
<gene>
    <name evidence="5" type="ORF">AX774_g3585</name>
    <name evidence="4" type="ORF">AX774_g4707</name>
</gene>
<dbReference type="EMBL" id="LSSK01000563">
    <property type="protein sequence ID" value="OMH82909.1"/>
    <property type="molecule type" value="Genomic_DNA"/>
</dbReference>
<dbReference type="InterPro" id="IPR001806">
    <property type="entry name" value="Small_GTPase"/>
</dbReference>
<dbReference type="AlphaFoldDB" id="A0A1R1PPN0"/>
<evidence type="ECO:0000313" key="5">
    <source>
        <dbReference type="EMBL" id="OMH82909.1"/>
    </source>
</evidence>
<dbReference type="GO" id="GO:0007165">
    <property type="term" value="P:signal transduction"/>
    <property type="evidence" value="ECO:0007669"/>
    <property type="project" value="InterPro"/>
</dbReference>
<dbReference type="EMBL" id="LSSK01000808">
    <property type="protein sequence ID" value="OMH81830.1"/>
    <property type="molecule type" value="Genomic_DNA"/>
</dbReference>
<evidence type="ECO:0000313" key="4">
    <source>
        <dbReference type="EMBL" id="OMH81830.1"/>
    </source>
</evidence>
<dbReference type="PANTHER" id="PTHR24070">
    <property type="entry name" value="RAS, DI-RAS, AND RHEB FAMILY MEMBERS OF SMALL GTPASE SUPERFAMILY"/>
    <property type="match status" value="1"/>
</dbReference>
<keyword evidence="2" id="KW-0342">GTP-binding</keyword>
<evidence type="ECO:0000313" key="6">
    <source>
        <dbReference type="Proteomes" id="UP000188320"/>
    </source>
</evidence>
<dbReference type="OrthoDB" id="5976022at2759"/>
<evidence type="ECO:0000256" key="2">
    <source>
        <dbReference type="ARBA" id="ARBA00023134"/>
    </source>
</evidence>
<dbReference type="GO" id="GO:0016020">
    <property type="term" value="C:membrane"/>
    <property type="evidence" value="ECO:0007669"/>
    <property type="project" value="InterPro"/>
</dbReference>
<evidence type="ECO:0000256" key="3">
    <source>
        <dbReference type="SAM" id="MobiDB-lite"/>
    </source>
</evidence>
<evidence type="ECO:0000256" key="1">
    <source>
        <dbReference type="ARBA" id="ARBA00022741"/>
    </source>
</evidence>
<feature type="region of interest" description="Disordered" evidence="3">
    <location>
        <begin position="77"/>
        <end position="96"/>
    </location>
</feature>